<sequence length="158" mass="18413">MFITDNKYAAFSDCKDDMKCGPYEVMPYVVEYKEQHYLLWQGEIKNAKGTDRYTLGLLMNKHGVFFHCQIDQVTLSVMQTVPAIKNRVLSLCSVDSENGRFQVGIMERAMRYHGWSVKELFDNFRNCGTSYLTQCVSIDDLKKRLEKVNESDINYHLN</sequence>
<keyword evidence="2" id="KW-1185">Reference proteome</keyword>
<proteinExistence type="predicted"/>
<evidence type="ECO:0000313" key="2">
    <source>
        <dbReference type="Proteomes" id="UP000225553"/>
    </source>
</evidence>
<dbReference type="Proteomes" id="UP000225553">
    <property type="component" value="Segment"/>
</dbReference>
<accession>A0A223LHR2</accession>
<evidence type="ECO:0000313" key="1">
    <source>
        <dbReference type="EMBL" id="ASU03515.1"/>
    </source>
</evidence>
<organism evidence="1 2">
    <name type="scientific">Erwinia phage vB_EamM_RisingSun</name>
    <dbReference type="NCBI Taxonomy" id="2026080"/>
    <lineage>
        <taxon>Viruses</taxon>
        <taxon>Duplodnaviria</taxon>
        <taxon>Heunggongvirae</taxon>
        <taxon>Uroviricota</taxon>
        <taxon>Caudoviricetes</taxon>
        <taxon>Chimalliviridae</taxon>
        <taxon>Risingsunvirus</taxon>
        <taxon>Risingsunvirus risingsun</taxon>
    </lineage>
</organism>
<reference evidence="2" key="1">
    <citation type="submission" date="2017-07" db="EMBL/GenBank/DDBJ databases">
        <authorList>
            <person name="Putnam M.J."/>
            <person name="Sharma R."/>
            <person name="Kruger J.L."/>
            <person name="Berg J.A."/>
            <person name="Payne A.M."/>
            <person name="Fajardo C.P."/>
            <person name="Breakwell D.P."/>
            <person name="Hope S."/>
            <person name="Grose J.H."/>
        </authorList>
    </citation>
    <scope>NUCLEOTIDE SEQUENCE [LARGE SCALE GENOMIC DNA]</scope>
</reference>
<protein>
    <submittedName>
        <fullName evidence="1">Uncharacterized protein</fullName>
    </submittedName>
</protein>
<gene>
    <name evidence="1" type="ORF">RISINGSUN_155</name>
</gene>
<name>A0A223LHR2_9CAUD</name>
<dbReference type="EMBL" id="MF459646">
    <property type="protein sequence ID" value="ASU03515.1"/>
    <property type="molecule type" value="Genomic_DNA"/>
</dbReference>